<dbReference type="InterPro" id="IPR011024">
    <property type="entry name" value="G_crystallin-like"/>
</dbReference>
<protein>
    <submittedName>
        <fullName evidence="2">Uncharacterized protein</fullName>
    </submittedName>
</protein>
<accession>A0A4Y7IKZ4</accession>
<proteinExistence type="predicted"/>
<sequence length="109" mass="11388">MAAYNNKSSSSKFVSIAIMALLFVALVSDFANASSMTVYNGPGCDNGGYIITDCGCSPIFVHGGYNFNYGGQTAALYNEDGCSGAAHTRLHGNAGMCSGFGWQSIFIQC</sequence>
<evidence type="ECO:0000256" key="1">
    <source>
        <dbReference type="SAM" id="SignalP"/>
    </source>
</evidence>
<dbReference type="InterPro" id="IPR015791">
    <property type="entry name" value="Antimic/Inh_G_crystallin-like"/>
</dbReference>
<name>A0A4Y7IKZ4_PAPSO</name>
<feature type="chain" id="PRO_5021250535" evidence="1">
    <location>
        <begin position="34"/>
        <end position="109"/>
    </location>
</feature>
<dbReference type="OMA" id="CTAINQH"/>
<reference evidence="2 3" key="1">
    <citation type="journal article" date="2018" name="Science">
        <title>The opium poppy genome and morphinan production.</title>
        <authorList>
            <person name="Guo L."/>
            <person name="Winzer T."/>
            <person name="Yang X."/>
            <person name="Li Y."/>
            <person name="Ning Z."/>
            <person name="He Z."/>
            <person name="Teodor R."/>
            <person name="Lu Y."/>
            <person name="Bowser T.A."/>
            <person name="Graham I.A."/>
            <person name="Ye K."/>
        </authorList>
    </citation>
    <scope>NUCLEOTIDE SEQUENCE [LARGE SCALE GENOMIC DNA]</scope>
    <source>
        <strain evidence="3">cv. HN1</strain>
        <tissue evidence="2">Leaves</tissue>
    </source>
</reference>
<keyword evidence="3" id="KW-1185">Reference proteome</keyword>
<dbReference type="Gramene" id="RZC48402">
    <property type="protein sequence ID" value="RZC48402"/>
    <property type="gene ID" value="C5167_016827"/>
</dbReference>
<dbReference type="Gene3D" id="2.60.20.30">
    <property type="match status" value="1"/>
</dbReference>
<dbReference type="AlphaFoldDB" id="A0A4Y7IKZ4"/>
<evidence type="ECO:0000313" key="3">
    <source>
        <dbReference type="Proteomes" id="UP000316621"/>
    </source>
</evidence>
<dbReference type="SUPFAM" id="SSF49695">
    <property type="entry name" value="gamma-Crystallin-like"/>
    <property type="match status" value="1"/>
</dbReference>
<dbReference type="GO" id="GO:0006952">
    <property type="term" value="P:defense response"/>
    <property type="evidence" value="ECO:0007669"/>
    <property type="project" value="InterPro"/>
</dbReference>
<organism evidence="2 3">
    <name type="scientific">Papaver somniferum</name>
    <name type="common">Opium poppy</name>
    <dbReference type="NCBI Taxonomy" id="3469"/>
    <lineage>
        <taxon>Eukaryota</taxon>
        <taxon>Viridiplantae</taxon>
        <taxon>Streptophyta</taxon>
        <taxon>Embryophyta</taxon>
        <taxon>Tracheophyta</taxon>
        <taxon>Spermatophyta</taxon>
        <taxon>Magnoliopsida</taxon>
        <taxon>Ranunculales</taxon>
        <taxon>Papaveraceae</taxon>
        <taxon>Papaveroideae</taxon>
        <taxon>Papaver</taxon>
    </lineage>
</organism>
<gene>
    <name evidence="2" type="ORF">C5167_016827</name>
</gene>
<evidence type="ECO:0000313" key="2">
    <source>
        <dbReference type="EMBL" id="RZC48402.1"/>
    </source>
</evidence>
<dbReference type="GO" id="GO:0045926">
    <property type="term" value="P:negative regulation of growth"/>
    <property type="evidence" value="ECO:0007669"/>
    <property type="project" value="InterPro"/>
</dbReference>
<dbReference type="Pfam" id="PF09117">
    <property type="entry name" value="MiAMP1"/>
    <property type="match status" value="1"/>
</dbReference>
<feature type="signal peptide" evidence="1">
    <location>
        <begin position="1"/>
        <end position="33"/>
    </location>
</feature>
<dbReference type="EMBL" id="CM010716">
    <property type="protein sequence ID" value="RZC48402.1"/>
    <property type="molecule type" value="Genomic_DNA"/>
</dbReference>
<keyword evidence="1" id="KW-0732">Signal</keyword>
<dbReference type="Proteomes" id="UP000316621">
    <property type="component" value="Chromosome 2"/>
</dbReference>
<dbReference type="InterPro" id="IPR015201">
    <property type="entry name" value="Antimicrobial_MiAMP1"/>
</dbReference>